<protein>
    <recommendedName>
        <fullName evidence="1">Immunoglobulin I-set domain-containing protein</fullName>
    </recommendedName>
</protein>
<dbReference type="InterPro" id="IPR013098">
    <property type="entry name" value="Ig_I-set"/>
</dbReference>
<dbReference type="OrthoDB" id="6612025at2759"/>
<keyword evidence="3" id="KW-1185">Reference proteome</keyword>
<dbReference type="SUPFAM" id="SSF48726">
    <property type="entry name" value="Immunoglobulin"/>
    <property type="match status" value="1"/>
</dbReference>
<proteinExistence type="predicted"/>
<gene>
    <name evidence="2" type="ORF">FKW44_021486</name>
</gene>
<evidence type="ECO:0000313" key="3">
    <source>
        <dbReference type="Proteomes" id="UP000595437"/>
    </source>
</evidence>
<dbReference type="Gene3D" id="2.60.40.10">
    <property type="entry name" value="Immunoglobulins"/>
    <property type="match status" value="1"/>
</dbReference>
<name>A0A7T8JVB7_CALRO</name>
<dbReference type="InterPro" id="IPR013783">
    <property type="entry name" value="Ig-like_fold"/>
</dbReference>
<dbReference type="InterPro" id="IPR036179">
    <property type="entry name" value="Ig-like_dom_sf"/>
</dbReference>
<dbReference type="Pfam" id="PF07679">
    <property type="entry name" value="I-set"/>
    <property type="match status" value="1"/>
</dbReference>
<dbReference type="Proteomes" id="UP000595437">
    <property type="component" value="Chromosome 15"/>
</dbReference>
<sequence length="52" mass="5745">MAVNVEGASPPVFEEIFRNARFAQGGNALFEGKVKGNPKPQVIWTRKGLQMK</sequence>
<organism evidence="2 3">
    <name type="scientific">Caligus rogercresseyi</name>
    <name type="common">Sea louse</name>
    <dbReference type="NCBI Taxonomy" id="217165"/>
    <lineage>
        <taxon>Eukaryota</taxon>
        <taxon>Metazoa</taxon>
        <taxon>Ecdysozoa</taxon>
        <taxon>Arthropoda</taxon>
        <taxon>Crustacea</taxon>
        <taxon>Multicrustacea</taxon>
        <taxon>Hexanauplia</taxon>
        <taxon>Copepoda</taxon>
        <taxon>Siphonostomatoida</taxon>
        <taxon>Caligidae</taxon>
        <taxon>Caligus</taxon>
    </lineage>
</organism>
<feature type="non-terminal residue" evidence="2">
    <location>
        <position position="52"/>
    </location>
</feature>
<dbReference type="EMBL" id="CP045904">
    <property type="protein sequence ID" value="QQP36398.1"/>
    <property type="molecule type" value="Genomic_DNA"/>
</dbReference>
<reference evidence="3" key="1">
    <citation type="submission" date="2021-01" db="EMBL/GenBank/DDBJ databases">
        <title>Caligus Genome Assembly.</title>
        <authorList>
            <person name="Gallardo-Escarate C."/>
        </authorList>
    </citation>
    <scope>NUCLEOTIDE SEQUENCE [LARGE SCALE GENOMIC DNA]</scope>
</reference>
<feature type="domain" description="Immunoglobulin I-set" evidence="1">
    <location>
        <begin position="11"/>
        <end position="51"/>
    </location>
</feature>
<dbReference type="AlphaFoldDB" id="A0A7T8JVB7"/>
<accession>A0A7T8JVB7</accession>
<evidence type="ECO:0000313" key="2">
    <source>
        <dbReference type="EMBL" id="QQP36398.1"/>
    </source>
</evidence>
<evidence type="ECO:0000259" key="1">
    <source>
        <dbReference type="Pfam" id="PF07679"/>
    </source>
</evidence>